<dbReference type="CDD" id="cd17252">
    <property type="entry name" value="RMtype1_S_EcoKI-TRD1-CR1_like"/>
    <property type="match status" value="1"/>
</dbReference>
<keyword evidence="7" id="KW-1185">Reference proteome</keyword>
<keyword evidence="4" id="KW-0175">Coiled coil</keyword>
<keyword evidence="6" id="KW-0255">Endonuclease</keyword>
<dbReference type="PANTHER" id="PTHR30408:SF12">
    <property type="entry name" value="TYPE I RESTRICTION ENZYME MJAVIII SPECIFICITY SUBUNIT"/>
    <property type="match status" value="1"/>
</dbReference>
<keyword evidence="6" id="KW-0540">Nuclease</keyword>
<dbReference type="InterPro" id="IPR052021">
    <property type="entry name" value="Type-I_RS_S_subunit"/>
</dbReference>
<dbReference type="PANTHER" id="PTHR30408">
    <property type="entry name" value="TYPE-1 RESTRICTION ENZYME ECOKI SPECIFICITY PROTEIN"/>
    <property type="match status" value="1"/>
</dbReference>
<name>A0ABQ3GVA6_9GAMM</name>
<evidence type="ECO:0000256" key="1">
    <source>
        <dbReference type="ARBA" id="ARBA00010923"/>
    </source>
</evidence>
<protein>
    <submittedName>
        <fullName evidence="6">Type I restriction endonuclease subunit S</fullName>
    </submittedName>
</protein>
<proteinExistence type="inferred from homology"/>
<dbReference type="Gene3D" id="3.90.220.20">
    <property type="entry name" value="DNA methylase specificity domains"/>
    <property type="match status" value="2"/>
</dbReference>
<comment type="caution">
    <text evidence="6">The sequence shown here is derived from an EMBL/GenBank/DDBJ whole genome shotgun (WGS) entry which is preliminary data.</text>
</comment>
<keyword evidence="3" id="KW-0238">DNA-binding</keyword>
<dbReference type="Proteomes" id="UP000610203">
    <property type="component" value="Unassembled WGS sequence"/>
</dbReference>
<dbReference type="GO" id="GO:0004519">
    <property type="term" value="F:endonuclease activity"/>
    <property type="evidence" value="ECO:0007669"/>
    <property type="project" value="UniProtKB-KW"/>
</dbReference>
<dbReference type="InterPro" id="IPR000055">
    <property type="entry name" value="Restrct_endonuc_typeI_TRD"/>
</dbReference>
<evidence type="ECO:0000259" key="5">
    <source>
        <dbReference type="Pfam" id="PF01420"/>
    </source>
</evidence>
<dbReference type="Gene3D" id="1.10.287.1120">
    <property type="entry name" value="Bipartite methylase S protein"/>
    <property type="match status" value="1"/>
</dbReference>
<dbReference type="Pfam" id="PF01420">
    <property type="entry name" value="Methylase_S"/>
    <property type="match status" value="2"/>
</dbReference>
<evidence type="ECO:0000256" key="2">
    <source>
        <dbReference type="ARBA" id="ARBA00022747"/>
    </source>
</evidence>
<evidence type="ECO:0000256" key="4">
    <source>
        <dbReference type="SAM" id="Coils"/>
    </source>
</evidence>
<feature type="domain" description="Type I restriction modification DNA specificity" evidence="5">
    <location>
        <begin position="16"/>
        <end position="198"/>
    </location>
</feature>
<feature type="coiled-coil region" evidence="4">
    <location>
        <begin position="394"/>
        <end position="421"/>
    </location>
</feature>
<dbReference type="SUPFAM" id="SSF116734">
    <property type="entry name" value="DNA methylase specificity domain"/>
    <property type="match status" value="2"/>
</dbReference>
<comment type="similarity">
    <text evidence="1">Belongs to the type-I restriction system S methylase family.</text>
</comment>
<reference evidence="7" key="1">
    <citation type="journal article" date="2019" name="Int. J. Syst. Evol. Microbiol.">
        <title>The Global Catalogue of Microorganisms (GCM) 10K type strain sequencing project: providing services to taxonomists for standard genome sequencing and annotation.</title>
        <authorList>
            <consortium name="The Broad Institute Genomics Platform"/>
            <consortium name="The Broad Institute Genome Sequencing Center for Infectious Disease"/>
            <person name="Wu L."/>
            <person name="Ma J."/>
        </authorList>
    </citation>
    <scope>NUCLEOTIDE SEQUENCE [LARGE SCALE GENOMIC DNA]</scope>
    <source>
        <strain evidence="7">KCTC 42280</strain>
    </source>
</reference>
<keyword evidence="2" id="KW-0680">Restriction system</keyword>
<feature type="domain" description="Type I restriction modification DNA specificity" evidence="5">
    <location>
        <begin position="230"/>
        <end position="412"/>
    </location>
</feature>
<evidence type="ECO:0000313" key="6">
    <source>
        <dbReference type="EMBL" id="GHD35799.1"/>
    </source>
</evidence>
<evidence type="ECO:0000313" key="7">
    <source>
        <dbReference type="Proteomes" id="UP000610203"/>
    </source>
</evidence>
<dbReference type="EMBL" id="BMZR01000005">
    <property type="protein sequence ID" value="GHD35799.1"/>
    <property type="molecule type" value="Genomic_DNA"/>
</dbReference>
<sequence length="432" mass="48654">MVPKEFQTITGLGNCPSDWLVKTADELTSKITKGTTPPKTEIVSDSKIPFLRVNNLGFNGELDTSSDMIFVTQEAHNGSLARSIAYPGDILMNIVGPPLGKIAMLGRDFDEYNMNQAIVIYRTVSSKVNKDYFLNFLSSELAQQWLQSRSKKTSGQQNLTIQLCKELPVPTPPLPEQQKIAKILSTWDKAISTTERLIENSNQQKKALMHQLLTGKKRLLDESGKRFEGEWKERKLSNLGSTFNGLTGKTKVDFGSGKKYIPYMNIFKNTFIDTDNLDYVNIDVDEKQNTVQFGDVFFTTSSETPEEVGMSSVLLKKTKEPIYLNSFCFGFRLFEIDKIAPAFIGYILRSSHVRRKIAILAQGATRYNLSKVQLLKISIALPSLEEQQKIATVLTNADKEIELFEQQLADLQQEKKALMQVLLTGKKRVTVI</sequence>
<keyword evidence="6" id="KW-0378">Hydrolase</keyword>
<gene>
    <name evidence="6" type="ORF">GCM10016272_22120</name>
</gene>
<accession>A0ABQ3GVA6</accession>
<dbReference type="InterPro" id="IPR044946">
    <property type="entry name" value="Restrct_endonuc_typeI_TRD_sf"/>
</dbReference>
<organism evidence="6 7">
    <name type="scientific">Psychrobacter glaciei</name>
    <dbReference type="NCBI Taxonomy" id="619771"/>
    <lineage>
        <taxon>Bacteria</taxon>
        <taxon>Pseudomonadati</taxon>
        <taxon>Pseudomonadota</taxon>
        <taxon>Gammaproteobacteria</taxon>
        <taxon>Moraxellales</taxon>
        <taxon>Moraxellaceae</taxon>
        <taxon>Psychrobacter</taxon>
    </lineage>
</organism>
<evidence type="ECO:0000256" key="3">
    <source>
        <dbReference type="ARBA" id="ARBA00023125"/>
    </source>
</evidence>
<dbReference type="RefSeq" id="WP_189585909.1">
    <property type="nucleotide sequence ID" value="NZ_BMZR01000005.1"/>
</dbReference>
<dbReference type="CDD" id="cd17246">
    <property type="entry name" value="RMtype1_S_SonII-TRD2-CR2_like"/>
    <property type="match status" value="1"/>
</dbReference>